<feature type="non-terminal residue" evidence="2">
    <location>
        <position position="104"/>
    </location>
</feature>
<evidence type="ECO:0000259" key="1">
    <source>
        <dbReference type="Pfam" id="PF07796"/>
    </source>
</evidence>
<feature type="domain" description="DUF1638" evidence="1">
    <location>
        <begin position="17"/>
        <end position="104"/>
    </location>
</feature>
<evidence type="ECO:0000313" key="2">
    <source>
        <dbReference type="EMBL" id="GAH63322.1"/>
    </source>
</evidence>
<protein>
    <recommendedName>
        <fullName evidence="1">DUF1638 domain-containing protein</fullName>
    </recommendedName>
</protein>
<dbReference type="InterPro" id="IPR012437">
    <property type="entry name" value="DUF1638"/>
</dbReference>
<dbReference type="EMBL" id="BARU01033060">
    <property type="protein sequence ID" value="GAH63322.1"/>
    <property type="molecule type" value="Genomic_DNA"/>
</dbReference>
<reference evidence="2" key="1">
    <citation type="journal article" date="2014" name="Front. Microbiol.">
        <title>High frequency of phylogenetically diverse reductive dehalogenase-homologous genes in deep subseafloor sedimentary metagenomes.</title>
        <authorList>
            <person name="Kawai M."/>
            <person name="Futagami T."/>
            <person name="Toyoda A."/>
            <person name="Takaki Y."/>
            <person name="Nishi S."/>
            <person name="Hori S."/>
            <person name="Arai W."/>
            <person name="Tsubouchi T."/>
            <person name="Morono Y."/>
            <person name="Uchiyama I."/>
            <person name="Ito T."/>
            <person name="Fujiyama A."/>
            <person name="Inagaki F."/>
            <person name="Takami H."/>
        </authorList>
    </citation>
    <scope>NUCLEOTIDE SEQUENCE</scope>
    <source>
        <strain evidence="2">Expedition CK06-06</strain>
    </source>
</reference>
<comment type="caution">
    <text evidence="2">The sequence shown here is derived from an EMBL/GenBank/DDBJ whole genome shotgun (WGS) entry which is preliminary data.</text>
</comment>
<name>X1H1K7_9ZZZZ</name>
<accession>X1H1K7</accession>
<dbReference type="AlphaFoldDB" id="X1H1K7"/>
<proteinExistence type="predicted"/>
<sequence>MKDELMAVSVPGVHFEFLEQGLHRTPTKMPNIIQGKIHQADDKIDYIVLGYSLCGNGIVGVKAEKQPLVIPKAHDCIDLFLGSLEARLKEQQKAPGTYYLTKGW</sequence>
<organism evidence="2">
    <name type="scientific">marine sediment metagenome</name>
    <dbReference type="NCBI Taxonomy" id="412755"/>
    <lineage>
        <taxon>unclassified sequences</taxon>
        <taxon>metagenomes</taxon>
        <taxon>ecological metagenomes</taxon>
    </lineage>
</organism>
<gene>
    <name evidence="2" type="ORF">S03H2_52057</name>
</gene>
<dbReference type="Pfam" id="PF07796">
    <property type="entry name" value="DUF1638"/>
    <property type="match status" value="1"/>
</dbReference>